<reference evidence="4" key="1">
    <citation type="submission" date="2025-08" db="UniProtKB">
        <authorList>
            <consortium name="Ensembl"/>
        </authorList>
    </citation>
    <scope>IDENTIFICATION</scope>
</reference>
<dbReference type="PANTHER" id="PTHR19944">
    <property type="entry name" value="MHC CLASS II-RELATED"/>
    <property type="match status" value="1"/>
</dbReference>
<keyword evidence="2" id="KW-0325">Glycoprotein</keyword>
<dbReference type="GO" id="GO:0006955">
    <property type="term" value="P:immune response"/>
    <property type="evidence" value="ECO:0007669"/>
    <property type="project" value="InterPro"/>
</dbReference>
<dbReference type="SMART" id="SM00921">
    <property type="entry name" value="MHC_II_beta"/>
    <property type="match status" value="1"/>
</dbReference>
<evidence type="ECO:0000313" key="4">
    <source>
        <dbReference type="Ensembl" id="ENSFTIP00000009456.1"/>
    </source>
</evidence>
<sequence>MASLGIPGKAAARCPSWPCPMRLHPEHFMLQQNQECHYANGTQQQVRYLDRFIWDRQKICSYNSEVGFYVAHIGVGWVIAEYWNSSSSVMVLHWGKKERGLKVNVAGRHVMQGHVESSGSGPKETVCSATRFYPSEIKIKDQSFQTLVTLEVTPKQGDICACQVDHHVSLPAPILTAWGKQLEMGRKLGKIFLGKSMSSLGLYSLGCSSRGPEFPSLRHSCY</sequence>
<dbReference type="Gene3D" id="3.10.320.10">
    <property type="entry name" value="Class II Histocompatibility Antigen, M Beta Chain, Chain B, domain 1"/>
    <property type="match status" value="1"/>
</dbReference>
<dbReference type="PANTHER" id="PTHR19944:SF99">
    <property type="entry name" value="HLA CLASS II HISTOCOMPATIBILITY ANTIGEN, DRB1 BETA CHAIN"/>
    <property type="match status" value="1"/>
</dbReference>
<dbReference type="InterPro" id="IPR013783">
    <property type="entry name" value="Ig-like_fold"/>
</dbReference>
<evidence type="ECO:0000313" key="5">
    <source>
        <dbReference type="Proteomes" id="UP000694562"/>
    </source>
</evidence>
<name>A0A8C4XN85_FALTI</name>
<dbReference type="AlphaFoldDB" id="A0A8C4XN85"/>
<dbReference type="Pfam" id="PF00969">
    <property type="entry name" value="MHC_II_beta"/>
    <property type="match status" value="1"/>
</dbReference>
<dbReference type="Ensembl" id="ENSFTIT00000009881.1">
    <property type="protein sequence ID" value="ENSFTIP00000009456.1"/>
    <property type="gene ID" value="ENSFTIG00000006312.1"/>
</dbReference>
<reference evidence="4" key="2">
    <citation type="submission" date="2025-09" db="UniProtKB">
        <authorList>
            <consortium name="Ensembl"/>
        </authorList>
    </citation>
    <scope>IDENTIFICATION</scope>
</reference>
<evidence type="ECO:0000256" key="1">
    <source>
        <dbReference type="ARBA" id="ARBA00023157"/>
    </source>
</evidence>
<dbReference type="Proteomes" id="UP000694562">
    <property type="component" value="Unplaced"/>
</dbReference>
<evidence type="ECO:0000256" key="2">
    <source>
        <dbReference type="ARBA" id="ARBA00023180"/>
    </source>
</evidence>
<dbReference type="GO" id="GO:0042613">
    <property type="term" value="C:MHC class II protein complex"/>
    <property type="evidence" value="ECO:0007669"/>
    <property type="project" value="InterPro"/>
</dbReference>
<dbReference type="Gene3D" id="2.60.40.10">
    <property type="entry name" value="Immunoglobulins"/>
    <property type="match status" value="1"/>
</dbReference>
<evidence type="ECO:0000259" key="3">
    <source>
        <dbReference type="SMART" id="SM00921"/>
    </source>
</evidence>
<proteinExistence type="predicted"/>
<dbReference type="InterPro" id="IPR050160">
    <property type="entry name" value="MHC/Immunoglobulin"/>
</dbReference>
<dbReference type="GO" id="GO:0019882">
    <property type="term" value="P:antigen processing and presentation"/>
    <property type="evidence" value="ECO:0007669"/>
    <property type="project" value="InterPro"/>
</dbReference>
<keyword evidence="1" id="KW-1015">Disulfide bond</keyword>
<dbReference type="SUPFAM" id="SSF54452">
    <property type="entry name" value="MHC antigen-recognition domain"/>
    <property type="match status" value="1"/>
</dbReference>
<dbReference type="InterPro" id="IPR000353">
    <property type="entry name" value="MHC_II_b_N"/>
</dbReference>
<dbReference type="InterPro" id="IPR036179">
    <property type="entry name" value="Ig-like_dom_sf"/>
</dbReference>
<dbReference type="InterPro" id="IPR014745">
    <property type="entry name" value="MHC_II_a/b_N"/>
</dbReference>
<organism evidence="4 5">
    <name type="scientific">Falco tinnunculus</name>
    <name type="common">Common kestrel</name>
    <dbReference type="NCBI Taxonomy" id="100819"/>
    <lineage>
        <taxon>Eukaryota</taxon>
        <taxon>Metazoa</taxon>
        <taxon>Chordata</taxon>
        <taxon>Craniata</taxon>
        <taxon>Vertebrata</taxon>
        <taxon>Euteleostomi</taxon>
        <taxon>Archelosauria</taxon>
        <taxon>Archosauria</taxon>
        <taxon>Dinosauria</taxon>
        <taxon>Saurischia</taxon>
        <taxon>Theropoda</taxon>
        <taxon>Coelurosauria</taxon>
        <taxon>Aves</taxon>
        <taxon>Neognathae</taxon>
        <taxon>Neoaves</taxon>
        <taxon>Telluraves</taxon>
        <taxon>Australaves</taxon>
        <taxon>Falconiformes</taxon>
        <taxon>Falconidae</taxon>
        <taxon>Falco</taxon>
    </lineage>
</organism>
<feature type="domain" description="MHC class II beta chain N-terminal" evidence="3">
    <location>
        <begin position="34"/>
        <end position="109"/>
    </location>
</feature>
<dbReference type="OrthoDB" id="9940220at2759"/>
<keyword evidence="5" id="KW-1185">Reference proteome</keyword>
<dbReference type="SUPFAM" id="SSF48726">
    <property type="entry name" value="Immunoglobulin"/>
    <property type="match status" value="1"/>
</dbReference>
<protein>
    <recommendedName>
        <fullName evidence="3">MHC class II beta chain N-terminal domain-containing protein</fullName>
    </recommendedName>
</protein>
<accession>A0A8C4XN85</accession>
<dbReference type="InterPro" id="IPR011162">
    <property type="entry name" value="MHC_I/II-like_Ag-recog"/>
</dbReference>